<proteinExistence type="predicted"/>
<organism evidence="2 3">
    <name type="scientific">Staurois parvus</name>
    <dbReference type="NCBI Taxonomy" id="386267"/>
    <lineage>
        <taxon>Eukaryota</taxon>
        <taxon>Metazoa</taxon>
        <taxon>Chordata</taxon>
        <taxon>Craniata</taxon>
        <taxon>Vertebrata</taxon>
        <taxon>Euteleostomi</taxon>
        <taxon>Amphibia</taxon>
        <taxon>Batrachia</taxon>
        <taxon>Anura</taxon>
        <taxon>Neobatrachia</taxon>
        <taxon>Ranoidea</taxon>
        <taxon>Ranidae</taxon>
        <taxon>Staurois</taxon>
    </lineage>
</organism>
<protein>
    <submittedName>
        <fullName evidence="2">Uncharacterized protein</fullName>
    </submittedName>
</protein>
<evidence type="ECO:0000313" key="2">
    <source>
        <dbReference type="EMBL" id="CAI9568106.1"/>
    </source>
</evidence>
<dbReference type="EMBL" id="CATNWA010014147">
    <property type="protein sequence ID" value="CAI9568106.1"/>
    <property type="molecule type" value="Genomic_DNA"/>
</dbReference>
<feature type="region of interest" description="Disordered" evidence="1">
    <location>
        <begin position="1"/>
        <end position="23"/>
    </location>
</feature>
<name>A0ABN9D6E5_9NEOB</name>
<keyword evidence="3" id="KW-1185">Reference proteome</keyword>
<sequence length="43" mass="4812">SQPSCVVISTKKKKITSKHRKKKKKTLNESVITVNACFHSLKG</sequence>
<comment type="caution">
    <text evidence="2">The sequence shown here is derived from an EMBL/GenBank/DDBJ whole genome shotgun (WGS) entry which is preliminary data.</text>
</comment>
<feature type="non-terminal residue" evidence="2">
    <location>
        <position position="1"/>
    </location>
</feature>
<evidence type="ECO:0000256" key="1">
    <source>
        <dbReference type="SAM" id="MobiDB-lite"/>
    </source>
</evidence>
<gene>
    <name evidence="2" type="ORF">SPARVUS_LOCUS6648215</name>
</gene>
<accession>A0ABN9D6E5</accession>
<evidence type="ECO:0000313" key="3">
    <source>
        <dbReference type="Proteomes" id="UP001162483"/>
    </source>
</evidence>
<reference evidence="2" key="1">
    <citation type="submission" date="2023-05" db="EMBL/GenBank/DDBJ databases">
        <authorList>
            <person name="Stuckert A."/>
        </authorList>
    </citation>
    <scope>NUCLEOTIDE SEQUENCE</scope>
</reference>
<feature type="compositionally biased region" description="Basic residues" evidence="1">
    <location>
        <begin position="10"/>
        <end position="23"/>
    </location>
</feature>
<dbReference type="Proteomes" id="UP001162483">
    <property type="component" value="Unassembled WGS sequence"/>
</dbReference>